<organism evidence="2 3">
    <name type="scientific">Saccharibacillus endophyticus</name>
    <dbReference type="NCBI Taxonomy" id="2060666"/>
    <lineage>
        <taxon>Bacteria</taxon>
        <taxon>Bacillati</taxon>
        <taxon>Bacillota</taxon>
        <taxon>Bacilli</taxon>
        <taxon>Bacillales</taxon>
        <taxon>Paenibacillaceae</taxon>
        <taxon>Saccharibacillus</taxon>
    </lineage>
</organism>
<gene>
    <name evidence="2" type="ORF">GCM10007362_40930</name>
</gene>
<feature type="region of interest" description="Disordered" evidence="1">
    <location>
        <begin position="17"/>
        <end position="39"/>
    </location>
</feature>
<proteinExistence type="predicted"/>
<keyword evidence="3" id="KW-1185">Reference proteome</keyword>
<dbReference type="EMBL" id="BMDD01000005">
    <property type="protein sequence ID" value="GGH84861.1"/>
    <property type="molecule type" value="Genomic_DNA"/>
</dbReference>
<evidence type="ECO:0000313" key="2">
    <source>
        <dbReference type="EMBL" id="GGH84861.1"/>
    </source>
</evidence>
<name>A0ABQ2A4X4_9BACL</name>
<protein>
    <submittedName>
        <fullName evidence="2">Uncharacterized protein</fullName>
    </submittedName>
</protein>
<evidence type="ECO:0000256" key="1">
    <source>
        <dbReference type="SAM" id="MobiDB-lite"/>
    </source>
</evidence>
<accession>A0ABQ2A4X4</accession>
<sequence length="59" mass="6530">MRFGLFAALKVLKQIDTKEKRSTNKKSPRRGGSDGDTYISQRGVTCILSAQAEKKLTVT</sequence>
<comment type="caution">
    <text evidence="2">The sequence shown here is derived from an EMBL/GenBank/DDBJ whole genome shotgun (WGS) entry which is preliminary data.</text>
</comment>
<evidence type="ECO:0000313" key="3">
    <source>
        <dbReference type="Proteomes" id="UP000605427"/>
    </source>
</evidence>
<reference evidence="3" key="1">
    <citation type="journal article" date="2019" name="Int. J. Syst. Evol. Microbiol.">
        <title>The Global Catalogue of Microorganisms (GCM) 10K type strain sequencing project: providing services to taxonomists for standard genome sequencing and annotation.</title>
        <authorList>
            <consortium name="The Broad Institute Genomics Platform"/>
            <consortium name="The Broad Institute Genome Sequencing Center for Infectious Disease"/>
            <person name="Wu L."/>
            <person name="Ma J."/>
        </authorList>
    </citation>
    <scope>NUCLEOTIDE SEQUENCE [LARGE SCALE GENOMIC DNA]</scope>
    <source>
        <strain evidence="3">CCM 8702</strain>
    </source>
</reference>
<dbReference type="Proteomes" id="UP000605427">
    <property type="component" value="Unassembled WGS sequence"/>
</dbReference>